<evidence type="ECO:0000313" key="6">
    <source>
        <dbReference type="EMBL" id="MBC5683392.1"/>
    </source>
</evidence>
<evidence type="ECO:0000256" key="5">
    <source>
        <dbReference type="HAMAP-Rule" id="MF_01107"/>
    </source>
</evidence>
<comment type="subcellular location">
    <subcellularLocation>
        <location evidence="5">Cytoplasm</location>
    </subcellularLocation>
</comment>
<dbReference type="InterPro" id="IPR005814">
    <property type="entry name" value="Aminotrans_3"/>
</dbReference>
<accession>A0ABR7G7H6</accession>
<dbReference type="InterPro" id="IPR015422">
    <property type="entry name" value="PyrdxlP-dep_Trfase_small"/>
</dbReference>
<keyword evidence="2 5" id="KW-0028">Amino-acid biosynthesis</keyword>
<keyword evidence="7" id="KW-1185">Reference proteome</keyword>
<feature type="modified residue" description="N6-(pyridoxal phosphate)lysine" evidence="5">
    <location>
        <position position="250"/>
    </location>
</feature>
<feature type="binding site" evidence="5">
    <location>
        <position position="280"/>
    </location>
    <ligand>
        <name>pyridoxal 5'-phosphate</name>
        <dbReference type="ChEBI" id="CHEBI:597326"/>
    </ligand>
</feature>
<dbReference type="InterPro" id="IPR049704">
    <property type="entry name" value="Aminotrans_3_PPA_site"/>
</dbReference>
<dbReference type="CDD" id="cd00610">
    <property type="entry name" value="OAT_like"/>
    <property type="match status" value="1"/>
</dbReference>
<comment type="catalytic activity">
    <reaction evidence="5">
        <text>N(2)-acetyl-L-ornithine + 2-oxoglutarate = N-acetyl-L-glutamate 5-semialdehyde + L-glutamate</text>
        <dbReference type="Rhea" id="RHEA:18049"/>
        <dbReference type="ChEBI" id="CHEBI:16810"/>
        <dbReference type="ChEBI" id="CHEBI:29123"/>
        <dbReference type="ChEBI" id="CHEBI:29985"/>
        <dbReference type="ChEBI" id="CHEBI:57805"/>
        <dbReference type="EC" id="2.6.1.11"/>
    </reaction>
</comment>
<comment type="miscellaneous">
    <text evidence="5">May also have succinyldiaminopimelate aminotransferase activity, thus carrying out the corresponding step in lysine biosynthesis.</text>
</comment>
<evidence type="ECO:0000256" key="3">
    <source>
        <dbReference type="ARBA" id="ARBA00022679"/>
    </source>
</evidence>
<dbReference type="PANTHER" id="PTHR11986:SF79">
    <property type="entry name" value="ACETYLORNITHINE AMINOTRANSFERASE, MITOCHONDRIAL"/>
    <property type="match status" value="1"/>
</dbReference>
<dbReference type="EC" id="2.6.1.11" evidence="5"/>
<keyword evidence="1 5" id="KW-0032">Aminotransferase</keyword>
<evidence type="ECO:0000256" key="4">
    <source>
        <dbReference type="ARBA" id="ARBA00022898"/>
    </source>
</evidence>
<comment type="pathway">
    <text evidence="5">Amino-acid biosynthesis; L-arginine biosynthesis; N(2)-acetyl-L-ornithine from L-glutamate: step 4/4.</text>
</comment>
<comment type="similarity">
    <text evidence="5">Belongs to the class-III pyridoxal-phosphate-dependent aminotransferase family. ArgD subfamily.</text>
</comment>
<evidence type="ECO:0000313" key="7">
    <source>
        <dbReference type="Proteomes" id="UP000631576"/>
    </source>
</evidence>
<evidence type="ECO:0000256" key="1">
    <source>
        <dbReference type="ARBA" id="ARBA00022576"/>
    </source>
</evidence>
<feature type="binding site" evidence="5">
    <location>
        <begin position="221"/>
        <end position="224"/>
    </location>
    <ligand>
        <name>pyridoxal 5'-phosphate</name>
        <dbReference type="ChEBI" id="CHEBI:597326"/>
    </ligand>
</feature>
<dbReference type="PANTHER" id="PTHR11986">
    <property type="entry name" value="AMINOTRANSFERASE CLASS III"/>
    <property type="match status" value="1"/>
</dbReference>
<evidence type="ECO:0000256" key="2">
    <source>
        <dbReference type="ARBA" id="ARBA00022605"/>
    </source>
</evidence>
<dbReference type="Gene3D" id="3.40.640.10">
    <property type="entry name" value="Type I PLP-dependent aspartate aminotransferase-like (Major domain)"/>
    <property type="match status" value="1"/>
</dbReference>
<keyword evidence="3 5" id="KW-0808">Transferase</keyword>
<protein>
    <recommendedName>
        <fullName evidence="5">Acetylornithine aminotransferase</fullName>
        <shortName evidence="5">ACOAT</shortName>
        <ecNumber evidence="5">2.6.1.11</ecNumber>
    </recommendedName>
</protein>
<dbReference type="GO" id="GO:0008483">
    <property type="term" value="F:transaminase activity"/>
    <property type="evidence" value="ECO:0007669"/>
    <property type="project" value="UniProtKB-KW"/>
</dbReference>
<name>A0ABR7G7H6_9FIRM</name>
<dbReference type="InterPro" id="IPR015421">
    <property type="entry name" value="PyrdxlP-dep_Trfase_major"/>
</dbReference>
<dbReference type="Proteomes" id="UP000631576">
    <property type="component" value="Unassembled WGS sequence"/>
</dbReference>
<dbReference type="PROSITE" id="PS00600">
    <property type="entry name" value="AA_TRANSFER_CLASS_3"/>
    <property type="match status" value="1"/>
</dbReference>
<keyword evidence="5" id="KW-0055">Arginine biosynthesis</keyword>
<dbReference type="Pfam" id="PF00202">
    <property type="entry name" value="Aminotran_3"/>
    <property type="match status" value="1"/>
</dbReference>
<reference evidence="6 7" key="1">
    <citation type="submission" date="2020-08" db="EMBL/GenBank/DDBJ databases">
        <title>Genome public.</title>
        <authorList>
            <person name="Liu C."/>
            <person name="Sun Q."/>
        </authorList>
    </citation>
    <scope>NUCLEOTIDE SEQUENCE [LARGE SCALE GENOMIC DNA]</scope>
    <source>
        <strain evidence="6 7">NSJ-13</strain>
    </source>
</reference>
<feature type="binding site" evidence="5">
    <location>
        <position position="279"/>
    </location>
    <ligand>
        <name>N(2)-acetyl-L-ornithine</name>
        <dbReference type="ChEBI" id="CHEBI:57805"/>
    </ligand>
</feature>
<dbReference type="RefSeq" id="WP_186864947.1">
    <property type="nucleotide sequence ID" value="NZ_JACOPE010000001.1"/>
</dbReference>
<feature type="binding site" evidence="5">
    <location>
        <position position="139"/>
    </location>
    <ligand>
        <name>N(2)-acetyl-L-ornithine</name>
        <dbReference type="ChEBI" id="CHEBI:57805"/>
    </ligand>
</feature>
<gene>
    <name evidence="5" type="primary">argD</name>
    <name evidence="6" type="ORF">H8S40_07395</name>
</gene>
<dbReference type="InterPro" id="IPR050103">
    <property type="entry name" value="Class-III_PLP-dep_AT"/>
</dbReference>
<dbReference type="Gene3D" id="3.90.1150.10">
    <property type="entry name" value="Aspartate Aminotransferase, domain 1"/>
    <property type="match status" value="1"/>
</dbReference>
<feature type="binding site" evidence="5">
    <location>
        <position position="136"/>
    </location>
    <ligand>
        <name>pyridoxal 5'-phosphate</name>
        <dbReference type="ChEBI" id="CHEBI:597326"/>
    </ligand>
</feature>
<dbReference type="EMBL" id="JACOPE010000001">
    <property type="protein sequence ID" value="MBC5683392.1"/>
    <property type="molecule type" value="Genomic_DNA"/>
</dbReference>
<dbReference type="InterPro" id="IPR004636">
    <property type="entry name" value="AcOrn/SuccOrn_fam"/>
</dbReference>
<organism evidence="6 7">
    <name type="scientific">Ruminococcus hominis</name>
    <dbReference type="NCBI Taxonomy" id="2763065"/>
    <lineage>
        <taxon>Bacteria</taxon>
        <taxon>Bacillati</taxon>
        <taxon>Bacillota</taxon>
        <taxon>Clostridia</taxon>
        <taxon>Eubacteriales</taxon>
        <taxon>Oscillospiraceae</taxon>
        <taxon>Ruminococcus</taxon>
    </lineage>
</organism>
<dbReference type="PIRSF" id="PIRSF000521">
    <property type="entry name" value="Transaminase_4ab_Lys_Orn"/>
    <property type="match status" value="1"/>
</dbReference>
<dbReference type="InterPro" id="IPR015424">
    <property type="entry name" value="PyrdxlP-dep_Trfase"/>
</dbReference>
<keyword evidence="4 5" id="KW-0663">Pyridoxal phosphate</keyword>
<keyword evidence="5" id="KW-0963">Cytoplasm</keyword>
<dbReference type="HAMAP" id="MF_01107">
    <property type="entry name" value="ArgD_aminotrans_3"/>
    <property type="match status" value="1"/>
</dbReference>
<dbReference type="NCBIfam" id="TIGR00707">
    <property type="entry name" value="argD"/>
    <property type="match status" value="1"/>
</dbReference>
<comment type="subunit">
    <text evidence="5">Homodimer.</text>
</comment>
<proteinExistence type="inferred from homology"/>
<dbReference type="NCBIfam" id="NF002325">
    <property type="entry name" value="PRK01278.1"/>
    <property type="match status" value="1"/>
</dbReference>
<comment type="cofactor">
    <cofactor evidence="5">
        <name>pyridoxal 5'-phosphate</name>
        <dbReference type="ChEBI" id="CHEBI:597326"/>
    </cofactor>
    <text evidence="5">Binds 1 pyridoxal phosphate per subunit.</text>
</comment>
<sequence length="394" mass="43695">MVNNKIAEAEENLLHVYNRFPIILDHGEDVYLYDAEGKKYLDFAAGIAVCGLGYSNKELKDALKKQIDLLCHTSNLYFHESCGEAAKKLNEISGMDRVFFTNSGTEAIEGALKSARKYAYTKESGRYEIIAMQNSFHGRSIGAVSVTGTEHYRTPFEPLLPGVKFAEYNNLESVKALVNDKTCAIILEPLQGEGGIYPATKEFMEGIRELCSKNDILMICDEIQCGMARTGYMFAWQEYNIKPDIMTMAKAIGNGIPVGAFAMTEEVAKYSMEAGDHGSTYGGNPLACTAVKTVIDIFQKEQIVDHVKEMGEYLSICLEKLVQKYDFVKECRGKGLIQGIELTKPAGDIITKAHEAGLLIITAKGNTIRFVPPLIITKEQIDEMIEKLEIAFAK</sequence>
<feature type="binding site" evidence="5">
    <location>
        <begin position="104"/>
        <end position="105"/>
    </location>
    <ligand>
        <name>pyridoxal 5'-phosphate</name>
        <dbReference type="ChEBI" id="CHEBI:597326"/>
    </ligand>
</feature>
<comment type="caution">
    <text evidence="6">The sequence shown here is derived from an EMBL/GenBank/DDBJ whole genome shotgun (WGS) entry which is preliminary data.</text>
</comment>
<dbReference type="SUPFAM" id="SSF53383">
    <property type="entry name" value="PLP-dependent transferases"/>
    <property type="match status" value="1"/>
</dbReference>